<dbReference type="InterPro" id="IPR050136">
    <property type="entry name" value="FA_oxidation_alpha_subunit"/>
</dbReference>
<dbReference type="InterPro" id="IPR036291">
    <property type="entry name" value="NAD(P)-bd_dom_sf"/>
</dbReference>
<dbReference type="GO" id="GO:0006635">
    <property type="term" value="P:fatty acid beta-oxidation"/>
    <property type="evidence" value="ECO:0007669"/>
    <property type="project" value="UniProtKB-UniPathway"/>
</dbReference>
<evidence type="ECO:0000313" key="13">
    <source>
        <dbReference type="EMBL" id="SMD09744.1"/>
    </source>
</evidence>
<evidence type="ECO:0000259" key="12">
    <source>
        <dbReference type="Pfam" id="PF02737"/>
    </source>
</evidence>
<keyword evidence="14" id="KW-1185">Reference proteome</keyword>
<dbReference type="SUPFAM" id="SSF48179">
    <property type="entry name" value="6-phosphogluconate dehydrogenase C-terminal domain-like"/>
    <property type="match status" value="2"/>
</dbReference>
<comment type="pathway">
    <text evidence="1">Lipid metabolism; fatty acid beta-oxidation.</text>
</comment>
<dbReference type="PANTHER" id="PTHR43612:SF3">
    <property type="entry name" value="TRIFUNCTIONAL ENZYME SUBUNIT ALPHA, MITOCHONDRIAL"/>
    <property type="match status" value="1"/>
</dbReference>
<keyword evidence="9" id="KW-0511">Multifunctional enzyme</keyword>
<dbReference type="EMBL" id="FWXY01000033">
    <property type="protein sequence ID" value="SMD09744.1"/>
    <property type="molecule type" value="Genomic_DNA"/>
</dbReference>
<evidence type="ECO:0000256" key="5">
    <source>
        <dbReference type="ARBA" id="ARBA00023002"/>
    </source>
</evidence>
<keyword evidence="8" id="KW-0456">Lyase</keyword>
<dbReference type="InterPro" id="IPR001753">
    <property type="entry name" value="Enoyl-CoA_hydra/iso"/>
</dbReference>
<evidence type="ECO:0000256" key="8">
    <source>
        <dbReference type="ARBA" id="ARBA00023239"/>
    </source>
</evidence>
<dbReference type="PANTHER" id="PTHR43612">
    <property type="entry name" value="TRIFUNCTIONAL ENZYME SUBUNIT ALPHA"/>
    <property type="match status" value="1"/>
</dbReference>
<feature type="domain" description="3-hydroxyacyl-CoA dehydrogenase C-terminal" evidence="11">
    <location>
        <begin position="499"/>
        <end position="601"/>
    </location>
</feature>
<evidence type="ECO:0000256" key="6">
    <source>
        <dbReference type="ARBA" id="ARBA00023027"/>
    </source>
</evidence>
<dbReference type="CDD" id="cd06558">
    <property type="entry name" value="crotonase-like"/>
    <property type="match status" value="1"/>
</dbReference>
<evidence type="ECO:0000256" key="2">
    <source>
        <dbReference type="ARBA" id="ARBA00007005"/>
    </source>
</evidence>
<dbReference type="Gene3D" id="1.10.1040.50">
    <property type="match status" value="1"/>
</dbReference>
<dbReference type="Pfam" id="PF00378">
    <property type="entry name" value="ECH_1"/>
    <property type="match status" value="1"/>
</dbReference>
<evidence type="ECO:0000256" key="9">
    <source>
        <dbReference type="ARBA" id="ARBA00023268"/>
    </source>
</evidence>
<evidence type="ECO:0000256" key="7">
    <source>
        <dbReference type="ARBA" id="ARBA00023098"/>
    </source>
</evidence>
<dbReference type="GO" id="GO:0016509">
    <property type="term" value="F:long-chain (3S)-3-hydroxyacyl-CoA dehydrogenase (NAD+) activity"/>
    <property type="evidence" value="ECO:0007669"/>
    <property type="project" value="TreeGrafter"/>
</dbReference>
<evidence type="ECO:0000256" key="1">
    <source>
        <dbReference type="ARBA" id="ARBA00005005"/>
    </source>
</evidence>
<evidence type="ECO:0000256" key="4">
    <source>
        <dbReference type="ARBA" id="ARBA00022963"/>
    </source>
</evidence>
<dbReference type="Gene3D" id="3.40.50.720">
    <property type="entry name" value="NAD(P)-binding Rossmann-like Domain"/>
    <property type="match status" value="1"/>
</dbReference>
<evidence type="ECO:0000259" key="11">
    <source>
        <dbReference type="Pfam" id="PF00725"/>
    </source>
</evidence>
<keyword evidence="6" id="KW-0520">NAD</keyword>
<dbReference type="InterPro" id="IPR008927">
    <property type="entry name" value="6-PGluconate_DH-like_C_sf"/>
</dbReference>
<dbReference type="FunFam" id="3.40.50.720:FF:000009">
    <property type="entry name" value="Fatty oxidation complex, alpha subunit"/>
    <property type="match status" value="1"/>
</dbReference>
<dbReference type="Gene3D" id="3.90.226.10">
    <property type="entry name" value="2-enoyl-CoA Hydratase, Chain A, domain 1"/>
    <property type="match status" value="1"/>
</dbReference>
<dbReference type="Pfam" id="PF00725">
    <property type="entry name" value="3HCDH"/>
    <property type="match status" value="1"/>
</dbReference>
<keyword evidence="4" id="KW-0442">Lipid degradation</keyword>
<evidence type="ECO:0000313" key="14">
    <source>
        <dbReference type="Proteomes" id="UP000192418"/>
    </source>
</evidence>
<name>A0A1W2EJ90_9BACT</name>
<dbReference type="SUPFAM" id="SSF51735">
    <property type="entry name" value="NAD(P)-binding Rossmann-fold domains"/>
    <property type="match status" value="1"/>
</dbReference>
<reference evidence="13 14" key="1">
    <citation type="submission" date="2017-04" db="EMBL/GenBank/DDBJ databases">
        <authorList>
            <person name="Afonso C.L."/>
            <person name="Miller P.J."/>
            <person name="Scott M.A."/>
            <person name="Spackman E."/>
            <person name="Goraichik I."/>
            <person name="Dimitrov K.M."/>
            <person name="Suarez D.L."/>
            <person name="Swayne D.E."/>
        </authorList>
    </citation>
    <scope>NUCLEOTIDE SEQUENCE [LARGE SCALE GENOMIC DNA]</scope>
    <source>
        <strain evidence="13 14">DSM 3385</strain>
    </source>
</reference>
<dbReference type="SUPFAM" id="SSF52096">
    <property type="entry name" value="ClpP/crotonase"/>
    <property type="match status" value="1"/>
</dbReference>
<feature type="domain" description="3-hydroxyacyl-CoA dehydrogenase NAD binding" evidence="12">
    <location>
        <begin position="318"/>
        <end position="496"/>
    </location>
</feature>
<dbReference type="Pfam" id="PF02737">
    <property type="entry name" value="3HCDH_N"/>
    <property type="match status" value="1"/>
</dbReference>
<sequence length="717" mass="78749">MAMNGFTFEKDAEKIVTITMDMAGPVNAMNDEFLQLMHETMEQLEKEKEDIAGVIITSGKKTFFAGGDLNKLLSFQKGEEEAIFNFIEKNKSYLRRLELLGCPVVAAVNGAALGGGCEIALACHHRVVIDDSAIRIGMPEVTLGLLPGAGGVVRTVRMVGLEKALPILMEGKKMAPGKAMSLGLVDELAADADEMMKKARAWIKDNPQAKQPWDIKGYRIPGGDANKPNIVQILQMAPGMLYQKTRGNMPAPEGILAVAAESLRVDFDTALRIESRKLTHLVLTPVAKNLITTFFFQMNALNAGGSRPRGVEKSKVSKIGVLGAGMMGQGLAYVSAMAGIEVVLKDISMAAAEKGKAYSDKLLSKAIKRGKMDAAGKQVILDRITPSVEDHDLDGCDLIIEAVFENMELKHKVIRATEPYLVQGGIYASNTSTLPITELAGASEKAENFIGLHFFSPVDKMPLVEIITGKNTSDETLARGFDFTQQIRKIPIVVNDARGFFTSRVFGTFIDEGCRMVKEGVDPVLVDAMGRQVGMPVGPLTVHDEVAQELTLKVSETNQELDQTLHGNFCAINPIMDEMSRLLVKEYKRGGRIHGGGWYDYHDNGEKEIWPRLYDLFHKPDVKLPRQDMLDRLLFRQSIESIRCYEEGVFNAVQDGNIGSIMGIGFPPYTGGVLQYINTYGVKEFASRAMVLAEKYGERFTPPTLLMEKAEKGLLFQ</sequence>
<dbReference type="InterPro" id="IPR029045">
    <property type="entry name" value="ClpP/crotonase-like_dom_sf"/>
</dbReference>
<dbReference type="STRING" id="1121400.SAMN02746065_1338"/>
<comment type="similarity">
    <text evidence="2">In the central section; belongs to the 3-hydroxyacyl-CoA dehydrogenase family.</text>
</comment>
<dbReference type="UniPathway" id="UPA00659"/>
<evidence type="ECO:0000256" key="3">
    <source>
        <dbReference type="ARBA" id="ARBA00022832"/>
    </source>
</evidence>
<accession>A0A1W2EJ90</accession>
<proteinExistence type="inferred from homology"/>
<dbReference type="AlphaFoldDB" id="A0A1W2EJ90"/>
<dbReference type="InterPro" id="IPR006108">
    <property type="entry name" value="3HC_DH_C"/>
</dbReference>
<gene>
    <name evidence="13" type="ORF">SAMN02746065_1338</name>
</gene>
<keyword evidence="7" id="KW-0443">Lipid metabolism</keyword>
<keyword evidence="5" id="KW-0560">Oxidoreductase</keyword>
<dbReference type="GO" id="GO:0004300">
    <property type="term" value="F:enoyl-CoA hydratase activity"/>
    <property type="evidence" value="ECO:0007669"/>
    <property type="project" value="TreeGrafter"/>
</dbReference>
<evidence type="ECO:0000256" key="10">
    <source>
        <dbReference type="ARBA" id="ARBA00049556"/>
    </source>
</evidence>
<protein>
    <submittedName>
        <fullName evidence="13">Short chain enoyl-CoA hydratase /3-hydroxyacyl-CoA dehydrogenase</fullName>
    </submittedName>
</protein>
<organism evidence="13 14">
    <name type="scientific">Desulfocicer vacuolatum DSM 3385</name>
    <dbReference type="NCBI Taxonomy" id="1121400"/>
    <lineage>
        <taxon>Bacteria</taxon>
        <taxon>Pseudomonadati</taxon>
        <taxon>Thermodesulfobacteriota</taxon>
        <taxon>Desulfobacteria</taxon>
        <taxon>Desulfobacterales</taxon>
        <taxon>Desulfobacteraceae</taxon>
        <taxon>Desulfocicer</taxon>
    </lineage>
</organism>
<comment type="catalytic activity">
    <reaction evidence="10">
        <text>a (3S)-3-hydroxyacyl-CoA + NAD(+) = a 3-oxoacyl-CoA + NADH + H(+)</text>
        <dbReference type="Rhea" id="RHEA:22432"/>
        <dbReference type="ChEBI" id="CHEBI:15378"/>
        <dbReference type="ChEBI" id="CHEBI:57318"/>
        <dbReference type="ChEBI" id="CHEBI:57540"/>
        <dbReference type="ChEBI" id="CHEBI:57945"/>
        <dbReference type="ChEBI" id="CHEBI:90726"/>
        <dbReference type="EC" id="1.1.1.35"/>
    </reaction>
</comment>
<dbReference type="InterPro" id="IPR006176">
    <property type="entry name" value="3-OHacyl-CoA_DH_NAD-bd"/>
</dbReference>
<dbReference type="Proteomes" id="UP000192418">
    <property type="component" value="Unassembled WGS sequence"/>
</dbReference>
<dbReference type="GO" id="GO:0070403">
    <property type="term" value="F:NAD+ binding"/>
    <property type="evidence" value="ECO:0007669"/>
    <property type="project" value="InterPro"/>
</dbReference>
<keyword evidence="3" id="KW-0276">Fatty acid metabolism</keyword>